<dbReference type="OrthoDB" id="5629530at2"/>
<keyword evidence="1" id="KW-0812">Transmembrane</keyword>
<organism evidence="3 4">
    <name type="scientific">Beggiatoa alba B18LD</name>
    <dbReference type="NCBI Taxonomy" id="395493"/>
    <lineage>
        <taxon>Bacteria</taxon>
        <taxon>Pseudomonadati</taxon>
        <taxon>Pseudomonadota</taxon>
        <taxon>Gammaproteobacteria</taxon>
        <taxon>Thiotrichales</taxon>
        <taxon>Thiotrichaceae</taxon>
        <taxon>Beggiatoa</taxon>
    </lineage>
</organism>
<proteinExistence type="predicted"/>
<feature type="transmembrane region" description="Helical" evidence="1">
    <location>
        <begin position="97"/>
        <end position="119"/>
    </location>
</feature>
<keyword evidence="2" id="KW-0732">Signal</keyword>
<reference evidence="3 4" key="1">
    <citation type="submission" date="2011-11" db="EMBL/GenBank/DDBJ databases">
        <title>Improved High-Quality Draft sequence of Beggiatoa alba B18lD.</title>
        <authorList>
            <consortium name="US DOE Joint Genome Institute"/>
            <person name="Lucas S."/>
            <person name="Han J."/>
            <person name="Lapidus A."/>
            <person name="Cheng J.-F."/>
            <person name="Goodwin L."/>
            <person name="Pitluck S."/>
            <person name="Peters L."/>
            <person name="Mikhailova N."/>
            <person name="Held B."/>
            <person name="Detter J.C."/>
            <person name="Han C."/>
            <person name="Tapia R."/>
            <person name="Land M."/>
            <person name="Hauser L."/>
            <person name="Kyrpides N."/>
            <person name="Ivanova N."/>
            <person name="Pagani I."/>
            <person name="Samuel K."/>
            <person name="Teske A."/>
            <person name="Mueller J."/>
            <person name="Woyke T."/>
        </authorList>
    </citation>
    <scope>NUCLEOTIDE SEQUENCE [LARGE SCALE GENOMIC DNA]</scope>
    <source>
        <strain evidence="3 4">B18LD</strain>
    </source>
</reference>
<evidence type="ECO:0000256" key="1">
    <source>
        <dbReference type="SAM" id="Phobius"/>
    </source>
</evidence>
<evidence type="ECO:0000313" key="4">
    <source>
        <dbReference type="Proteomes" id="UP000005744"/>
    </source>
</evidence>
<dbReference type="AlphaFoldDB" id="I3CE13"/>
<feature type="chain" id="PRO_5003669131" evidence="2">
    <location>
        <begin position="19"/>
        <end position="125"/>
    </location>
</feature>
<accession>I3CE13</accession>
<dbReference type="STRING" id="395493.BegalDRAFT_0949"/>
<dbReference type="EMBL" id="JH600070">
    <property type="protein sequence ID" value="EIJ41856.1"/>
    <property type="molecule type" value="Genomic_DNA"/>
</dbReference>
<keyword evidence="4" id="KW-1185">Reference proteome</keyword>
<dbReference type="HOGENOM" id="CLU_1988262_0_0_6"/>
<name>I3CE13_9GAMM</name>
<sequence length="125" mass="13798">MRTLLLFSFLVFSVPVFACSYLRNGLTDEQVTAGLFAVCVNRFGNQAYCVSYSMEHRNTEGCIDALSAPYGFVAYASVFGELVEPIEPTIEERVYPFIYLFVMVLCGGVLLLGTPFLIARSGVRG</sequence>
<protein>
    <submittedName>
        <fullName evidence="3">Uncharacterized protein</fullName>
    </submittedName>
</protein>
<evidence type="ECO:0000313" key="3">
    <source>
        <dbReference type="EMBL" id="EIJ41856.1"/>
    </source>
</evidence>
<gene>
    <name evidence="3" type="ORF">BegalDRAFT_0949</name>
</gene>
<dbReference type="Proteomes" id="UP000005744">
    <property type="component" value="Unassembled WGS sequence"/>
</dbReference>
<keyword evidence="1" id="KW-0472">Membrane</keyword>
<evidence type="ECO:0000256" key="2">
    <source>
        <dbReference type="SAM" id="SignalP"/>
    </source>
</evidence>
<keyword evidence="1" id="KW-1133">Transmembrane helix</keyword>
<dbReference type="RefSeq" id="WP_002684185.1">
    <property type="nucleotide sequence ID" value="NZ_JH600070.1"/>
</dbReference>
<feature type="signal peptide" evidence="2">
    <location>
        <begin position="1"/>
        <end position="18"/>
    </location>
</feature>